<sequence>MKQVGVKNELMKWTQAMDDVFVKAMLNQHYEDAGGIDEIDMLVEQNEVTLESFTSTQRESDEEVKNGSQSSNRTAQQEVRKKKEELREGNSMIQQYQTEEEIFKELVDIGIEKEYIEDCYLFLIQNTDKSRAFFGFPSEMGKSILSKMMAAIVNNLKSIFFGKIEADHWFLDLVLGEFLGDKIAVMQLGLQELVDRITSPAVLESKIMILRLAIFIWNCISFIHEFEILFKFFFLGSIPKCSSDEMGAVKAAG</sequence>
<accession>A0ACC0B832</accession>
<gene>
    <name evidence="1" type="ORF">M9H77_18551</name>
</gene>
<evidence type="ECO:0000313" key="2">
    <source>
        <dbReference type="Proteomes" id="UP001060085"/>
    </source>
</evidence>
<dbReference type="Proteomes" id="UP001060085">
    <property type="component" value="Linkage Group LG04"/>
</dbReference>
<proteinExistence type="predicted"/>
<comment type="caution">
    <text evidence="1">The sequence shown here is derived from an EMBL/GenBank/DDBJ whole genome shotgun (WGS) entry which is preliminary data.</text>
</comment>
<dbReference type="EMBL" id="CM044704">
    <property type="protein sequence ID" value="KAI5668698.1"/>
    <property type="molecule type" value="Genomic_DNA"/>
</dbReference>
<evidence type="ECO:0000313" key="1">
    <source>
        <dbReference type="EMBL" id="KAI5668698.1"/>
    </source>
</evidence>
<protein>
    <submittedName>
        <fullName evidence="1">Uncharacterized protein</fullName>
    </submittedName>
</protein>
<keyword evidence="2" id="KW-1185">Reference proteome</keyword>
<organism evidence="1 2">
    <name type="scientific">Catharanthus roseus</name>
    <name type="common">Madagascar periwinkle</name>
    <name type="synonym">Vinca rosea</name>
    <dbReference type="NCBI Taxonomy" id="4058"/>
    <lineage>
        <taxon>Eukaryota</taxon>
        <taxon>Viridiplantae</taxon>
        <taxon>Streptophyta</taxon>
        <taxon>Embryophyta</taxon>
        <taxon>Tracheophyta</taxon>
        <taxon>Spermatophyta</taxon>
        <taxon>Magnoliopsida</taxon>
        <taxon>eudicotyledons</taxon>
        <taxon>Gunneridae</taxon>
        <taxon>Pentapetalae</taxon>
        <taxon>asterids</taxon>
        <taxon>lamiids</taxon>
        <taxon>Gentianales</taxon>
        <taxon>Apocynaceae</taxon>
        <taxon>Rauvolfioideae</taxon>
        <taxon>Vinceae</taxon>
        <taxon>Catharanthinae</taxon>
        <taxon>Catharanthus</taxon>
    </lineage>
</organism>
<name>A0ACC0B832_CATRO</name>
<reference evidence="2" key="1">
    <citation type="journal article" date="2023" name="Nat. Plants">
        <title>Single-cell RNA sequencing provides a high-resolution roadmap for understanding the multicellular compartmentation of specialized metabolism.</title>
        <authorList>
            <person name="Sun S."/>
            <person name="Shen X."/>
            <person name="Li Y."/>
            <person name="Li Y."/>
            <person name="Wang S."/>
            <person name="Li R."/>
            <person name="Zhang H."/>
            <person name="Shen G."/>
            <person name="Guo B."/>
            <person name="Wei J."/>
            <person name="Xu J."/>
            <person name="St-Pierre B."/>
            <person name="Chen S."/>
            <person name="Sun C."/>
        </authorList>
    </citation>
    <scope>NUCLEOTIDE SEQUENCE [LARGE SCALE GENOMIC DNA]</scope>
</reference>